<dbReference type="PANTHER" id="PTHR45080">
    <property type="entry name" value="CONTACTIN 5"/>
    <property type="match status" value="1"/>
</dbReference>
<evidence type="ECO:0000313" key="5">
    <source>
        <dbReference type="EMBL" id="UYV70832.1"/>
    </source>
</evidence>
<keyword evidence="1" id="KW-0732">Signal</keyword>
<dbReference type="Gene3D" id="2.60.40.10">
    <property type="entry name" value="Immunoglobulins"/>
    <property type="match status" value="8"/>
</dbReference>
<evidence type="ECO:0000313" key="6">
    <source>
        <dbReference type="Proteomes" id="UP001235939"/>
    </source>
</evidence>
<keyword evidence="6" id="KW-1185">Reference proteome</keyword>
<dbReference type="PANTHER" id="PTHR45080:SF8">
    <property type="entry name" value="IG-LIKE DOMAIN-CONTAINING PROTEIN"/>
    <property type="match status" value="1"/>
</dbReference>
<dbReference type="InterPro" id="IPR003598">
    <property type="entry name" value="Ig_sub2"/>
</dbReference>
<feature type="domain" description="Ig-like" evidence="4">
    <location>
        <begin position="177"/>
        <end position="264"/>
    </location>
</feature>
<protein>
    <recommendedName>
        <fullName evidence="4">Ig-like domain-containing protein</fullName>
    </recommendedName>
</protein>
<evidence type="ECO:0000256" key="3">
    <source>
        <dbReference type="ARBA" id="ARBA00023319"/>
    </source>
</evidence>
<dbReference type="InterPro" id="IPR003599">
    <property type="entry name" value="Ig_sub"/>
</dbReference>
<dbReference type="Proteomes" id="UP001235939">
    <property type="component" value="Chromosome 08"/>
</dbReference>
<organism evidence="5 6">
    <name type="scientific">Cordylochernes scorpioides</name>
    <dbReference type="NCBI Taxonomy" id="51811"/>
    <lineage>
        <taxon>Eukaryota</taxon>
        <taxon>Metazoa</taxon>
        <taxon>Ecdysozoa</taxon>
        <taxon>Arthropoda</taxon>
        <taxon>Chelicerata</taxon>
        <taxon>Arachnida</taxon>
        <taxon>Pseudoscorpiones</taxon>
        <taxon>Cheliferoidea</taxon>
        <taxon>Chernetidae</taxon>
        <taxon>Cordylochernes</taxon>
    </lineage>
</organism>
<accession>A0ABY6KSJ4</accession>
<feature type="domain" description="Ig-like" evidence="4">
    <location>
        <begin position="652"/>
        <end position="699"/>
    </location>
</feature>
<dbReference type="SMART" id="SM00408">
    <property type="entry name" value="IGc2"/>
    <property type="match status" value="6"/>
</dbReference>
<dbReference type="InterPro" id="IPR050958">
    <property type="entry name" value="Cell_Adh-Cytoskel_Orgn"/>
</dbReference>
<dbReference type="InterPro" id="IPR036179">
    <property type="entry name" value="Ig-like_dom_sf"/>
</dbReference>
<evidence type="ECO:0000256" key="1">
    <source>
        <dbReference type="ARBA" id="ARBA00022729"/>
    </source>
</evidence>
<feature type="domain" description="Ig-like" evidence="4">
    <location>
        <begin position="554"/>
        <end position="647"/>
    </location>
</feature>
<dbReference type="Pfam" id="PF07679">
    <property type="entry name" value="I-set"/>
    <property type="match status" value="3"/>
</dbReference>
<dbReference type="InterPro" id="IPR013098">
    <property type="entry name" value="Ig_I-set"/>
</dbReference>
<dbReference type="PROSITE" id="PS50835">
    <property type="entry name" value="IG_LIKE"/>
    <property type="match status" value="7"/>
</dbReference>
<keyword evidence="2" id="KW-1015">Disulfide bond</keyword>
<dbReference type="CDD" id="cd20956">
    <property type="entry name" value="IgI_4_Dscam"/>
    <property type="match status" value="1"/>
</dbReference>
<feature type="domain" description="Ig-like" evidence="4">
    <location>
        <begin position="270"/>
        <end position="364"/>
    </location>
</feature>
<proteinExistence type="predicted"/>
<feature type="domain" description="Ig-like" evidence="4">
    <location>
        <begin position="81"/>
        <end position="175"/>
    </location>
</feature>
<dbReference type="InterPro" id="IPR013783">
    <property type="entry name" value="Ig-like_fold"/>
</dbReference>
<dbReference type="Pfam" id="PF13927">
    <property type="entry name" value="Ig_3"/>
    <property type="match status" value="4"/>
</dbReference>
<dbReference type="InterPro" id="IPR007110">
    <property type="entry name" value="Ig-like_dom"/>
</dbReference>
<evidence type="ECO:0000256" key="2">
    <source>
        <dbReference type="ARBA" id="ARBA00023157"/>
    </source>
</evidence>
<dbReference type="SUPFAM" id="SSF48726">
    <property type="entry name" value="Immunoglobulin"/>
    <property type="match status" value="7"/>
</dbReference>
<evidence type="ECO:0000259" key="4">
    <source>
        <dbReference type="PROSITE" id="PS50835"/>
    </source>
</evidence>
<dbReference type="CDD" id="cd20958">
    <property type="entry name" value="IgI_5_Dscam"/>
    <property type="match status" value="1"/>
</dbReference>
<feature type="domain" description="Ig-like" evidence="4">
    <location>
        <begin position="460"/>
        <end position="549"/>
    </location>
</feature>
<name>A0ABY6KSJ4_9ARAC</name>
<keyword evidence="3" id="KW-0393">Immunoglobulin domain</keyword>
<dbReference type="SMART" id="SM00409">
    <property type="entry name" value="IG"/>
    <property type="match status" value="6"/>
</dbReference>
<sequence length="699" mass="75914">MGAGGRYSVFPSGELHIRNVTPGDGSMSYRCQTTHRLTQEPVVSVSAGRLIVTATKYNILRYKIPTNQCWVLSDSSGTVPPRVTDSRSVVRTLQGDTVEIPCAAQGFPVPKYSWFRYPGNSTTGPLTPVYLDPRMVQLSGSLLIRQVALEDAGKLVCSISNNAGEERVEVQLVVTAPLSAHVQPQQQIVDVGSPASFNCSFSGHPVAHVDWLKDGRPLYADGMRVRITARTLLSISTVRREDGGMYQCVVSNDGESAQGSAQLLLGDAAPILHSTFQEETVHPGPFVSLRCIASGSPLPQVTWTLDGSPLPPDDPRLRVGDYITPQGRVVSYVNITSARTLDGGEYACEARSPAGSTRHAARLNVYGPPAVRPMPDVSAVSGEALVLRCHVSGHPIEAISWSRDGNRLPITRRQEVFPNGTLMIRDVQRGVDNGVYKCRVWSPQGQTASGTVRVHVMVKPVIDPFSFPRHLQEGMRSRLGCTVIQGDPPFSIRWRKDGRAIDPGLGVVVRDDDFSSDLTFSSVEPRHNGNYTCIVSNGAAAVSHTALLVVDVPPRWRVEPRDTSVIAGQNVRIDCLADGFPTPVVTWERGSGLSPRQYVAIASGPHYEVYANGSLLVKHVQEADGGYYLCQASNGIASGLSKVVFLTVHVPPRFETKFRSESVRKGEPVRLGCQAEGDHPMTIAWTLDKQPLNPAEDPR</sequence>
<reference evidence="5 6" key="1">
    <citation type="submission" date="2022-01" db="EMBL/GenBank/DDBJ databases">
        <title>A chromosomal length assembly of Cordylochernes scorpioides.</title>
        <authorList>
            <person name="Zeh D."/>
            <person name="Zeh J."/>
        </authorList>
    </citation>
    <scope>NUCLEOTIDE SEQUENCE [LARGE SCALE GENOMIC DNA]</scope>
    <source>
        <strain evidence="5">IN4F17</strain>
        <tissue evidence="5">Whole Body</tissue>
    </source>
</reference>
<feature type="domain" description="Ig-like" evidence="4">
    <location>
        <begin position="369"/>
        <end position="453"/>
    </location>
</feature>
<dbReference type="EMBL" id="CP092870">
    <property type="protein sequence ID" value="UYV70832.1"/>
    <property type="molecule type" value="Genomic_DNA"/>
</dbReference>
<gene>
    <name evidence="5" type="ORF">LAZ67_8000774</name>
</gene>